<keyword evidence="2" id="KW-0255">Endonuclease</keyword>
<feature type="domain" description="HNH nuclease" evidence="1">
    <location>
        <begin position="9"/>
        <end position="58"/>
    </location>
</feature>
<dbReference type="GO" id="GO:0004519">
    <property type="term" value="F:endonuclease activity"/>
    <property type="evidence" value="ECO:0007669"/>
    <property type="project" value="UniProtKB-KW"/>
</dbReference>
<dbReference type="Proteomes" id="UP000631694">
    <property type="component" value="Unassembled WGS sequence"/>
</dbReference>
<dbReference type="RefSeq" id="WP_197311541.1">
    <property type="nucleotide sequence ID" value="NZ_JADZLT010000050.1"/>
</dbReference>
<accession>A0A931I402</accession>
<dbReference type="EMBL" id="JADZLT010000050">
    <property type="protein sequence ID" value="MBH0238476.1"/>
    <property type="molecule type" value="Genomic_DNA"/>
</dbReference>
<keyword evidence="2" id="KW-0378">Hydrolase</keyword>
<keyword evidence="2" id="KW-0540">Nuclease</keyword>
<gene>
    <name evidence="2" type="ORF">I5731_11635</name>
</gene>
<sequence>MTSRTIPEPVQRQVRQDCGFGCVICGAPIFTYDHIDEFSITQSHESSNIALLCYNHHMEKTAKRLSKDVVKKYRASPHNKMRKSKGIHTWILQGNSVEFRIGNNVFGSPAMSDGEKYVAINFMEMEIFSVRREGDNLLVSIFINDIEGNQVLKIIDNEMILGENLWDFDFSGTRMKIRSLSNPKRVINFEFNPNTSVIYISESRFRIDYPRFAALNPFENYREIRIEKDLTVILPSNTIISGFHCYVGRIGMRIV</sequence>
<dbReference type="Gene3D" id="1.10.30.50">
    <property type="match status" value="1"/>
</dbReference>
<evidence type="ECO:0000313" key="3">
    <source>
        <dbReference type="Proteomes" id="UP000631694"/>
    </source>
</evidence>
<proteinExistence type="predicted"/>
<dbReference type="SMART" id="SM00507">
    <property type="entry name" value="HNHc"/>
    <property type="match status" value="1"/>
</dbReference>
<evidence type="ECO:0000259" key="1">
    <source>
        <dbReference type="SMART" id="SM00507"/>
    </source>
</evidence>
<organism evidence="2 3">
    <name type="scientific">Methylobrevis albus</name>
    <dbReference type="NCBI Taxonomy" id="2793297"/>
    <lineage>
        <taxon>Bacteria</taxon>
        <taxon>Pseudomonadati</taxon>
        <taxon>Pseudomonadota</taxon>
        <taxon>Alphaproteobacteria</taxon>
        <taxon>Hyphomicrobiales</taxon>
        <taxon>Pleomorphomonadaceae</taxon>
        <taxon>Methylobrevis</taxon>
    </lineage>
</organism>
<keyword evidence="3" id="KW-1185">Reference proteome</keyword>
<dbReference type="CDD" id="cd00085">
    <property type="entry name" value="HNHc"/>
    <property type="match status" value="1"/>
</dbReference>
<protein>
    <submittedName>
        <fullName evidence="2">HNH endonuclease</fullName>
    </submittedName>
</protein>
<comment type="caution">
    <text evidence="2">The sequence shown here is derived from an EMBL/GenBank/DDBJ whole genome shotgun (WGS) entry which is preliminary data.</text>
</comment>
<dbReference type="InterPro" id="IPR003615">
    <property type="entry name" value="HNH_nuc"/>
</dbReference>
<evidence type="ECO:0000313" key="2">
    <source>
        <dbReference type="EMBL" id="MBH0238476.1"/>
    </source>
</evidence>
<reference evidence="2" key="1">
    <citation type="submission" date="2020-12" db="EMBL/GenBank/DDBJ databases">
        <title>Methylobrevis albus sp. nov., isolated from fresh water lack sediment.</title>
        <authorList>
            <person name="Zou Q."/>
        </authorList>
    </citation>
    <scope>NUCLEOTIDE SEQUENCE</scope>
    <source>
        <strain evidence="2">L22</strain>
    </source>
</reference>
<dbReference type="AlphaFoldDB" id="A0A931I402"/>
<name>A0A931I402_9HYPH</name>